<dbReference type="Pfam" id="PF06886">
    <property type="entry name" value="TPX2"/>
    <property type="match status" value="1"/>
</dbReference>
<feature type="compositionally biased region" description="Low complexity" evidence="6">
    <location>
        <begin position="129"/>
        <end position="151"/>
    </location>
</feature>
<feature type="compositionally biased region" description="Basic and acidic residues" evidence="6">
    <location>
        <begin position="289"/>
        <end position="300"/>
    </location>
</feature>
<keyword evidence="5" id="KW-0206">Cytoskeleton</keyword>
<proteinExistence type="inferred from homology"/>
<keyword evidence="3" id="KW-0963">Cytoplasm</keyword>
<keyword evidence="9" id="KW-1185">Reference proteome</keyword>
<protein>
    <recommendedName>
        <fullName evidence="7">TPX2 C-terminal domain-containing protein</fullName>
    </recommendedName>
</protein>
<dbReference type="EMBL" id="JAMYWD010000005">
    <property type="protein sequence ID" value="KAJ4970492.1"/>
    <property type="molecule type" value="Genomic_DNA"/>
</dbReference>
<evidence type="ECO:0000256" key="5">
    <source>
        <dbReference type="ARBA" id="ARBA00023212"/>
    </source>
</evidence>
<feature type="compositionally biased region" description="Low complexity" evidence="6">
    <location>
        <begin position="476"/>
        <end position="488"/>
    </location>
</feature>
<evidence type="ECO:0000313" key="8">
    <source>
        <dbReference type="EMBL" id="KAJ4970492.1"/>
    </source>
</evidence>
<dbReference type="InterPro" id="IPR027329">
    <property type="entry name" value="TPX2_C"/>
</dbReference>
<dbReference type="AlphaFoldDB" id="A0A9Q0KH93"/>
<dbReference type="GO" id="GO:0008017">
    <property type="term" value="F:microtubule binding"/>
    <property type="evidence" value="ECO:0007669"/>
    <property type="project" value="InterPro"/>
</dbReference>
<dbReference type="GO" id="GO:0005874">
    <property type="term" value="C:microtubule"/>
    <property type="evidence" value="ECO:0007669"/>
    <property type="project" value="UniProtKB-KW"/>
</dbReference>
<feature type="region of interest" description="Disordered" evidence="6">
    <location>
        <begin position="129"/>
        <end position="187"/>
    </location>
</feature>
<feature type="compositionally biased region" description="Polar residues" evidence="6">
    <location>
        <begin position="210"/>
        <end position="234"/>
    </location>
</feature>
<comment type="similarity">
    <text evidence="2">Belongs to the TPX2 family.</text>
</comment>
<feature type="compositionally biased region" description="Acidic residues" evidence="6">
    <location>
        <begin position="551"/>
        <end position="560"/>
    </location>
</feature>
<accession>A0A9Q0KH93</accession>
<reference evidence="8" key="1">
    <citation type="journal article" date="2023" name="Plant J.">
        <title>The genome of the king protea, Protea cynaroides.</title>
        <authorList>
            <person name="Chang J."/>
            <person name="Duong T.A."/>
            <person name="Schoeman C."/>
            <person name="Ma X."/>
            <person name="Roodt D."/>
            <person name="Barker N."/>
            <person name="Li Z."/>
            <person name="Van de Peer Y."/>
            <person name="Mizrachi E."/>
        </authorList>
    </citation>
    <scope>NUCLEOTIDE SEQUENCE</scope>
    <source>
        <tissue evidence="8">Young leaves</tissue>
    </source>
</reference>
<evidence type="ECO:0000256" key="6">
    <source>
        <dbReference type="SAM" id="MobiDB-lite"/>
    </source>
</evidence>
<dbReference type="PANTHER" id="PTHR31358">
    <property type="entry name" value="PROTEIN WVD2-LIKE 4"/>
    <property type="match status" value="1"/>
</dbReference>
<evidence type="ECO:0000259" key="7">
    <source>
        <dbReference type="Pfam" id="PF06886"/>
    </source>
</evidence>
<dbReference type="Proteomes" id="UP001141806">
    <property type="component" value="Unassembled WGS sequence"/>
</dbReference>
<feature type="region of interest" description="Disordered" evidence="6">
    <location>
        <begin position="357"/>
        <end position="376"/>
    </location>
</feature>
<evidence type="ECO:0000256" key="2">
    <source>
        <dbReference type="ARBA" id="ARBA00005885"/>
    </source>
</evidence>
<feature type="region of interest" description="Disordered" evidence="6">
    <location>
        <begin position="429"/>
        <end position="567"/>
    </location>
</feature>
<feature type="domain" description="TPX2 C-terminal" evidence="7">
    <location>
        <begin position="333"/>
        <end position="401"/>
    </location>
</feature>
<feature type="compositionally biased region" description="Low complexity" evidence="6">
    <location>
        <begin position="317"/>
        <end position="329"/>
    </location>
</feature>
<evidence type="ECO:0000256" key="4">
    <source>
        <dbReference type="ARBA" id="ARBA00022701"/>
    </source>
</evidence>
<feature type="compositionally biased region" description="Basic and acidic residues" evidence="6">
    <location>
        <begin position="521"/>
        <end position="550"/>
    </location>
</feature>
<organism evidence="8 9">
    <name type="scientific">Protea cynaroides</name>
    <dbReference type="NCBI Taxonomy" id="273540"/>
    <lineage>
        <taxon>Eukaryota</taxon>
        <taxon>Viridiplantae</taxon>
        <taxon>Streptophyta</taxon>
        <taxon>Embryophyta</taxon>
        <taxon>Tracheophyta</taxon>
        <taxon>Spermatophyta</taxon>
        <taxon>Magnoliopsida</taxon>
        <taxon>Proteales</taxon>
        <taxon>Proteaceae</taxon>
        <taxon>Protea</taxon>
    </lineage>
</organism>
<feature type="compositionally biased region" description="Polar residues" evidence="6">
    <location>
        <begin position="173"/>
        <end position="185"/>
    </location>
</feature>
<comment type="subcellular location">
    <subcellularLocation>
        <location evidence="1">Cytoplasm</location>
        <location evidence="1">Cytoskeleton</location>
    </subcellularLocation>
</comment>
<evidence type="ECO:0000256" key="1">
    <source>
        <dbReference type="ARBA" id="ARBA00004245"/>
    </source>
</evidence>
<dbReference type="OrthoDB" id="1939285at2759"/>
<feature type="compositionally biased region" description="Polar residues" evidence="6">
    <location>
        <begin position="263"/>
        <end position="288"/>
    </location>
</feature>
<comment type="caution">
    <text evidence="8">The sequence shown here is derived from an EMBL/GenBank/DDBJ whole genome shotgun (WGS) entry which is preliminary data.</text>
</comment>
<keyword evidence="4" id="KW-0493">Microtubule</keyword>
<evidence type="ECO:0000313" key="9">
    <source>
        <dbReference type="Proteomes" id="UP001141806"/>
    </source>
</evidence>
<dbReference type="InterPro" id="IPR044833">
    <property type="entry name" value="WDL5/6"/>
</dbReference>
<name>A0A9Q0KH93_9MAGN</name>
<feature type="region of interest" description="Disordered" evidence="6">
    <location>
        <begin position="199"/>
        <end position="332"/>
    </location>
</feature>
<evidence type="ECO:0000256" key="3">
    <source>
        <dbReference type="ARBA" id="ARBA00022490"/>
    </source>
</evidence>
<dbReference type="PANTHER" id="PTHR31358:SF30">
    <property type="entry name" value="PROTEIN WVD2-LIKE 4"/>
    <property type="match status" value="1"/>
</dbReference>
<feature type="compositionally biased region" description="Basic and acidic residues" evidence="6">
    <location>
        <begin position="446"/>
        <end position="457"/>
    </location>
</feature>
<sequence>MLVLTGTSWLDDWNYVENDASLESTTCDQLRPKLTAKIFYSLSTPRDFCLDFKELCLYKLTSAMESENGVVLEHANGVVEITPVEQSCALNVNKENENADNRADVSQMNGVSENVSEVDGVDSSAAEAQAAMAVAGSKGSNPSKKPGSGPNDGLKNNKMPKDHANRKVPITVPRSQRPSLSQSMSFPARGILANGLKKSIDGKPVKTNAKHTQANGTETEVRVTSGQGITTSRRNLPYRRASTGLSSVNANPSGSGPSSRRSTLASVPSIRQSMVAKSSMVNKSLNDSPSKDSQSHDQNKKLTTKALHVKDDEDARSSSSTPRSQRRISGSGFSFRLEERAEKRKEFFSKLEEKIHAKEEEKTNLQAKTKESQEAEIKQLRKSLTFKATPIPSFYKEPPPKIELKKIPTTRAISPKLGRNKSFSTVAENSLEVGGSCGSPRSPRPCLDHNKLAKGEKGNGSGDSVASKKPLRKSLSKLSSQKSMTSTDKPLKLKTKTTEENGNQNKETQENQDKSLNSLDSEARTEPECDKNPTEKDETIKLPEPEKDETIELSEPEITSEEVGVIG</sequence>
<gene>
    <name evidence="8" type="ORF">NE237_003591</name>
</gene>
<feature type="compositionally biased region" description="Low complexity" evidence="6">
    <location>
        <begin position="246"/>
        <end position="262"/>
    </location>
</feature>